<feature type="compositionally biased region" description="Low complexity" evidence="2">
    <location>
        <begin position="519"/>
        <end position="547"/>
    </location>
</feature>
<dbReference type="AlphaFoldDB" id="A0AAW1SCX2"/>
<evidence type="ECO:0000313" key="4">
    <source>
        <dbReference type="EMBL" id="KAK9844305.1"/>
    </source>
</evidence>
<dbReference type="GO" id="GO:0008270">
    <property type="term" value="F:zinc ion binding"/>
    <property type="evidence" value="ECO:0007669"/>
    <property type="project" value="UniProtKB-KW"/>
</dbReference>
<accession>A0AAW1SCX2</accession>
<feature type="zinc finger region" description="C3H1-type" evidence="1">
    <location>
        <begin position="101"/>
        <end position="128"/>
    </location>
</feature>
<feature type="compositionally biased region" description="Low complexity" evidence="2">
    <location>
        <begin position="587"/>
        <end position="604"/>
    </location>
</feature>
<keyword evidence="1" id="KW-0479">Metal-binding</keyword>
<organism evidence="4 5">
    <name type="scientific">Apatococcus lobatus</name>
    <dbReference type="NCBI Taxonomy" id="904363"/>
    <lineage>
        <taxon>Eukaryota</taxon>
        <taxon>Viridiplantae</taxon>
        <taxon>Chlorophyta</taxon>
        <taxon>core chlorophytes</taxon>
        <taxon>Trebouxiophyceae</taxon>
        <taxon>Chlorellales</taxon>
        <taxon>Chlorellaceae</taxon>
        <taxon>Apatococcus</taxon>
    </lineage>
</organism>
<proteinExistence type="predicted"/>
<feature type="region of interest" description="Disordered" evidence="2">
    <location>
        <begin position="305"/>
        <end position="656"/>
    </location>
</feature>
<comment type="caution">
    <text evidence="4">The sequence shown here is derived from an EMBL/GenBank/DDBJ whole genome shotgun (WGS) entry which is preliminary data.</text>
</comment>
<keyword evidence="1" id="KW-0862">Zinc</keyword>
<gene>
    <name evidence="4" type="ORF">WJX74_000611</name>
</gene>
<dbReference type="PROSITE" id="PS50103">
    <property type="entry name" value="ZF_C3H1"/>
    <property type="match status" value="1"/>
</dbReference>
<evidence type="ECO:0000256" key="2">
    <source>
        <dbReference type="SAM" id="MobiDB-lite"/>
    </source>
</evidence>
<feature type="compositionally biased region" description="Low complexity" evidence="2">
    <location>
        <begin position="306"/>
        <end position="318"/>
    </location>
</feature>
<sequence length="656" mass="68912">MIFVSRGPVLRQFVVSRPHLLRETPLHNLPGHLNLPTAATSGGRSMAGPAQVVKMQRNITATREDQRKKIPCRFMEHCSNPNCVFNHDAPKAKPTPKPSGTQVPQMCHFHQKGFCKFGDACRSFHDEEKFKEAIQKYAMGQSKAGQHSTQQDDEIILDEPVQVPQSSKAAVNTQQQVPRAAQAQPAREAQKAASHKRSAASSDEGRQAAPKRSSIWERLGQNNKQAVPASKPTILDRVSRQPSNAALQQSAPAPSSAGPSRRPAALGGPGMLLNRAMAAADRSSPVSAPLLPAAHGLDSFPAAHMQQQANGQWQQQQQFTDPADRWQGIQHPPRADPHMMQMDPGMPQAAASTPPSHLQVAQPTRPIRPQQPLQDEPGHGRGQAGGHHSTGQQSNGPAPLSLANAPPLGGGISTQAKHHREGTTAGGIITRVAKETANQPAPPGSKTNAAKGQGQGPQRKRKSDDEGSSGDPPASRRKVASSGQAVAGASPSTGEAAIPSSTGDWKAAAAEKLQRGRATRAANTRATDRSMASSSSPQSQAEPLSASKQPRGPAAVAARANTSLAQQPMAIDPSAAAPDTAPKKPAKVASAAPSNAQSQQQTAAVKVPPNSVQAQHAVPQDAPAVHETAAPVPAETGPTGDMDDTLRTLQMLLEQG</sequence>
<reference evidence="4 5" key="1">
    <citation type="journal article" date="2024" name="Nat. Commun.">
        <title>Phylogenomics reveals the evolutionary origins of lichenization in chlorophyte algae.</title>
        <authorList>
            <person name="Puginier C."/>
            <person name="Libourel C."/>
            <person name="Otte J."/>
            <person name="Skaloud P."/>
            <person name="Haon M."/>
            <person name="Grisel S."/>
            <person name="Petersen M."/>
            <person name="Berrin J.G."/>
            <person name="Delaux P.M."/>
            <person name="Dal Grande F."/>
            <person name="Keller J."/>
        </authorList>
    </citation>
    <scope>NUCLEOTIDE SEQUENCE [LARGE SCALE GENOMIC DNA]</scope>
    <source>
        <strain evidence="4 5">SAG 2145</strain>
    </source>
</reference>
<feature type="compositionally biased region" description="Low complexity" evidence="2">
    <location>
        <begin position="480"/>
        <end position="492"/>
    </location>
</feature>
<evidence type="ECO:0000256" key="1">
    <source>
        <dbReference type="PROSITE-ProRule" id="PRU00723"/>
    </source>
</evidence>
<dbReference type="EMBL" id="JALJOS010000001">
    <property type="protein sequence ID" value="KAK9844305.1"/>
    <property type="molecule type" value="Genomic_DNA"/>
</dbReference>
<name>A0AAW1SCX2_9CHLO</name>
<feature type="region of interest" description="Disordered" evidence="2">
    <location>
        <begin position="240"/>
        <end position="269"/>
    </location>
</feature>
<feature type="domain" description="C3H1-type" evidence="3">
    <location>
        <begin position="101"/>
        <end position="128"/>
    </location>
</feature>
<feature type="compositionally biased region" description="Polar residues" evidence="2">
    <location>
        <begin position="164"/>
        <end position="173"/>
    </location>
</feature>
<dbReference type="SMART" id="SM00356">
    <property type="entry name" value="ZnF_C3H1"/>
    <property type="match status" value="2"/>
</dbReference>
<feature type="compositionally biased region" description="Polar residues" evidence="2">
    <location>
        <begin position="350"/>
        <end position="362"/>
    </location>
</feature>
<protein>
    <recommendedName>
        <fullName evidence="3">C3H1-type domain-containing protein</fullName>
    </recommendedName>
</protein>
<feature type="compositionally biased region" description="Low complexity" evidence="2">
    <location>
        <begin position="242"/>
        <end position="266"/>
    </location>
</feature>
<feature type="compositionally biased region" description="Low complexity" evidence="2">
    <location>
        <begin position="570"/>
        <end position="580"/>
    </location>
</feature>
<feature type="compositionally biased region" description="Low complexity" evidence="2">
    <location>
        <begin position="395"/>
        <end position="407"/>
    </location>
</feature>
<keyword evidence="5" id="KW-1185">Reference proteome</keyword>
<dbReference type="Proteomes" id="UP001438707">
    <property type="component" value="Unassembled WGS sequence"/>
</dbReference>
<feature type="region of interest" description="Disordered" evidence="2">
    <location>
        <begin position="164"/>
        <end position="212"/>
    </location>
</feature>
<feature type="compositionally biased region" description="Low complexity" evidence="2">
    <location>
        <begin position="174"/>
        <end position="187"/>
    </location>
</feature>
<dbReference type="InterPro" id="IPR000571">
    <property type="entry name" value="Znf_CCCH"/>
</dbReference>
<evidence type="ECO:0000313" key="5">
    <source>
        <dbReference type="Proteomes" id="UP001438707"/>
    </source>
</evidence>
<keyword evidence="1" id="KW-0863">Zinc-finger</keyword>
<evidence type="ECO:0000259" key="3">
    <source>
        <dbReference type="PROSITE" id="PS50103"/>
    </source>
</evidence>